<organism evidence="8 9">
    <name type="scientific">Pontibacillus chungwhensis BH030062</name>
    <dbReference type="NCBI Taxonomy" id="1385513"/>
    <lineage>
        <taxon>Bacteria</taxon>
        <taxon>Bacillati</taxon>
        <taxon>Bacillota</taxon>
        <taxon>Bacilli</taxon>
        <taxon>Bacillales</taxon>
        <taxon>Bacillaceae</taxon>
        <taxon>Pontibacillus</taxon>
    </lineage>
</organism>
<evidence type="ECO:0000313" key="8">
    <source>
        <dbReference type="EMBL" id="KGP92727.1"/>
    </source>
</evidence>
<dbReference type="EMBL" id="AVBG01000002">
    <property type="protein sequence ID" value="KGP92727.1"/>
    <property type="molecule type" value="Genomic_DNA"/>
</dbReference>
<evidence type="ECO:0000256" key="5">
    <source>
        <dbReference type="PROSITE-ProRule" id="PRU00560"/>
    </source>
</evidence>
<comment type="caution">
    <text evidence="8">The sequence shown here is derived from an EMBL/GenBank/DDBJ whole genome shotgun (WGS) entry which is preliminary data.</text>
</comment>
<dbReference type="GO" id="GO:0000725">
    <property type="term" value="P:recombinational repair"/>
    <property type="evidence" value="ECO:0007669"/>
    <property type="project" value="TreeGrafter"/>
</dbReference>
<keyword evidence="1 5" id="KW-0547">Nucleotide-binding</keyword>
<dbReference type="STRING" id="1385513.N780_13440"/>
<keyword evidence="4 5" id="KW-0067">ATP-binding</keyword>
<feature type="binding site" evidence="5">
    <location>
        <begin position="236"/>
        <end position="243"/>
    </location>
    <ligand>
        <name>ATP</name>
        <dbReference type="ChEBI" id="CHEBI:30616"/>
    </ligand>
</feature>
<dbReference type="PANTHER" id="PTHR11070:SF63">
    <property type="entry name" value="DNA HELICASE IV"/>
    <property type="match status" value="1"/>
</dbReference>
<dbReference type="SUPFAM" id="SSF52540">
    <property type="entry name" value="P-loop containing nucleoside triphosphate hydrolases"/>
    <property type="match status" value="1"/>
</dbReference>
<dbReference type="eggNOG" id="COG1074">
    <property type="taxonomic scope" value="Bacteria"/>
</dbReference>
<evidence type="ECO:0000256" key="6">
    <source>
        <dbReference type="SAM" id="Coils"/>
    </source>
</evidence>
<dbReference type="GO" id="GO:0005829">
    <property type="term" value="C:cytosol"/>
    <property type="evidence" value="ECO:0007669"/>
    <property type="project" value="TreeGrafter"/>
</dbReference>
<reference evidence="8 9" key="1">
    <citation type="submission" date="2013-08" db="EMBL/GenBank/DDBJ databases">
        <title>Genome of Pontibacillus chungwhensis.</title>
        <authorList>
            <person name="Wang Q."/>
            <person name="Wang G."/>
        </authorList>
    </citation>
    <scope>NUCLEOTIDE SEQUENCE [LARGE SCALE GENOMIC DNA]</scope>
    <source>
        <strain evidence="8 9">BH030062</strain>
    </source>
</reference>
<protein>
    <recommendedName>
        <fullName evidence="7">UvrD-like helicase ATP-binding domain-containing protein</fullName>
    </recommendedName>
</protein>
<sequence>MLEKLYVLFRFLIYSPQIKRNLKDLEKKINELKERQAEIQDTKIMISKDYIEGVKEEHSSTINYIEHRDCFAFHTKAQQVAKNLSVENIPNNIIYLKNTYIELSNKYNDELESLIEKVKYINQALKPYYDDVESFHNEIARLRQDYFTNSSMQNINDQFENIFNFFKDTKYLNSDVEKFLKLYSNLSSLVSIWNKEYVKEQLIVNKGLFSNVDGKSLDQQQRKAVVVDEDHNLVVAGAGAGKTLTISGKVKYLVEKKGIKPEEILLVTFTKKAAGEMEERISKRLNINVVASTFHKLGMNIIGKFTNNKPDVQDEPRKIINQYFESNLYDNPEQLKRIIEYFGYYINVPKDMGEFQNLGECYDHYKQVDFETLKSKYEQDNFIDESSRRLKGYKKTLSGEKVKSLEEVMIANFLFLNGITYKYEEPYKHNTANSNRRQYKPDFYLPDFDIYIEHFGLNEENRAPWLNDYY</sequence>
<dbReference type="Pfam" id="PF00580">
    <property type="entry name" value="UvrD-helicase"/>
    <property type="match status" value="1"/>
</dbReference>
<accession>A0A0A2UWQ2</accession>
<dbReference type="PANTHER" id="PTHR11070">
    <property type="entry name" value="UVRD / RECB / PCRA DNA HELICASE FAMILY MEMBER"/>
    <property type="match status" value="1"/>
</dbReference>
<dbReference type="AlphaFoldDB" id="A0A0A2UWQ2"/>
<name>A0A0A2UWQ2_9BACI</name>
<keyword evidence="3 5" id="KW-0347">Helicase</keyword>
<feature type="coiled-coil region" evidence="6">
    <location>
        <begin position="15"/>
        <end position="45"/>
    </location>
</feature>
<dbReference type="PROSITE" id="PS51198">
    <property type="entry name" value="UVRD_HELICASE_ATP_BIND"/>
    <property type="match status" value="1"/>
</dbReference>
<dbReference type="RefSeq" id="WP_036779898.1">
    <property type="nucleotide sequence ID" value="NZ_AVBG01000002.1"/>
</dbReference>
<evidence type="ECO:0000256" key="2">
    <source>
        <dbReference type="ARBA" id="ARBA00022801"/>
    </source>
</evidence>
<dbReference type="GO" id="GO:0043138">
    <property type="term" value="F:3'-5' DNA helicase activity"/>
    <property type="evidence" value="ECO:0007669"/>
    <property type="project" value="TreeGrafter"/>
</dbReference>
<evidence type="ECO:0000259" key="7">
    <source>
        <dbReference type="PROSITE" id="PS51198"/>
    </source>
</evidence>
<dbReference type="Gene3D" id="3.40.91.30">
    <property type="match status" value="1"/>
</dbReference>
<dbReference type="Proteomes" id="UP000030153">
    <property type="component" value="Unassembled WGS sequence"/>
</dbReference>
<gene>
    <name evidence="8" type="ORF">N780_13440</name>
</gene>
<keyword evidence="2 5" id="KW-0378">Hydrolase</keyword>
<dbReference type="GO" id="GO:0005524">
    <property type="term" value="F:ATP binding"/>
    <property type="evidence" value="ECO:0007669"/>
    <property type="project" value="UniProtKB-UniRule"/>
</dbReference>
<keyword evidence="9" id="KW-1185">Reference proteome</keyword>
<dbReference type="InterPro" id="IPR000212">
    <property type="entry name" value="DNA_helicase_UvrD/REP"/>
</dbReference>
<dbReference type="InterPro" id="IPR027417">
    <property type="entry name" value="P-loop_NTPase"/>
</dbReference>
<feature type="domain" description="UvrD-like helicase ATP-binding" evidence="7">
    <location>
        <begin position="215"/>
        <end position="470"/>
    </location>
</feature>
<dbReference type="GO" id="GO:0003677">
    <property type="term" value="F:DNA binding"/>
    <property type="evidence" value="ECO:0007669"/>
    <property type="project" value="InterPro"/>
</dbReference>
<evidence type="ECO:0000256" key="1">
    <source>
        <dbReference type="ARBA" id="ARBA00022741"/>
    </source>
</evidence>
<evidence type="ECO:0000313" key="9">
    <source>
        <dbReference type="Proteomes" id="UP000030153"/>
    </source>
</evidence>
<keyword evidence="6" id="KW-0175">Coiled coil</keyword>
<dbReference type="GO" id="GO:0016787">
    <property type="term" value="F:hydrolase activity"/>
    <property type="evidence" value="ECO:0007669"/>
    <property type="project" value="UniProtKB-UniRule"/>
</dbReference>
<dbReference type="Gene3D" id="3.40.50.300">
    <property type="entry name" value="P-loop containing nucleotide triphosphate hydrolases"/>
    <property type="match status" value="1"/>
</dbReference>
<evidence type="ECO:0000256" key="4">
    <source>
        <dbReference type="ARBA" id="ARBA00022840"/>
    </source>
</evidence>
<dbReference type="OrthoDB" id="9809039at2"/>
<proteinExistence type="predicted"/>
<dbReference type="InterPro" id="IPR014016">
    <property type="entry name" value="UvrD-like_ATP-bd"/>
</dbReference>
<evidence type="ECO:0000256" key="3">
    <source>
        <dbReference type="ARBA" id="ARBA00022806"/>
    </source>
</evidence>